<dbReference type="Proteomes" id="UP001329915">
    <property type="component" value="Chromosome"/>
</dbReference>
<dbReference type="InterPro" id="IPR036388">
    <property type="entry name" value="WH-like_DNA-bd_sf"/>
</dbReference>
<dbReference type="SUPFAM" id="SSF46785">
    <property type="entry name" value="Winged helix' DNA-binding domain"/>
    <property type="match status" value="1"/>
</dbReference>
<organism evidence="5 6">
    <name type="scientific">Metallumcola ferriviriculae</name>
    <dbReference type="NCBI Taxonomy" id="3039180"/>
    <lineage>
        <taxon>Bacteria</taxon>
        <taxon>Bacillati</taxon>
        <taxon>Bacillota</taxon>
        <taxon>Clostridia</taxon>
        <taxon>Neomoorellales</taxon>
        <taxon>Desulfitibacteraceae</taxon>
        <taxon>Metallumcola</taxon>
    </lineage>
</organism>
<dbReference type="RefSeq" id="WP_366922197.1">
    <property type="nucleotide sequence ID" value="NZ_CP121694.1"/>
</dbReference>
<dbReference type="AlphaFoldDB" id="A0AAU0UR87"/>
<keyword evidence="2" id="KW-0238">DNA-binding</keyword>
<evidence type="ECO:0000256" key="2">
    <source>
        <dbReference type="ARBA" id="ARBA00023125"/>
    </source>
</evidence>
<name>A0AAU0UR87_9FIRM</name>
<dbReference type="SMART" id="SM00866">
    <property type="entry name" value="UTRA"/>
    <property type="match status" value="1"/>
</dbReference>
<gene>
    <name evidence="5" type="ORF">MFMK1_002640</name>
</gene>
<dbReference type="InterPro" id="IPR028978">
    <property type="entry name" value="Chorismate_lyase_/UTRA_dom_sf"/>
</dbReference>
<dbReference type="PANTHER" id="PTHR44846">
    <property type="entry name" value="MANNOSYL-D-GLYCERATE TRANSPORT/METABOLISM SYSTEM REPRESSOR MNGR-RELATED"/>
    <property type="match status" value="1"/>
</dbReference>
<dbReference type="KEGG" id="dbc:MFMK1_002640"/>
<dbReference type="PROSITE" id="PS50949">
    <property type="entry name" value="HTH_GNTR"/>
    <property type="match status" value="1"/>
</dbReference>
<dbReference type="Gene3D" id="3.40.1410.10">
    <property type="entry name" value="Chorismate lyase-like"/>
    <property type="match status" value="1"/>
</dbReference>
<reference evidence="5 6" key="1">
    <citation type="submission" date="2023-04" db="EMBL/GenBank/DDBJ databases">
        <authorList>
            <person name="Hsu D."/>
        </authorList>
    </citation>
    <scope>NUCLEOTIDE SEQUENCE [LARGE SCALE GENOMIC DNA]</scope>
    <source>
        <strain evidence="5 6">MK1</strain>
    </source>
</reference>
<dbReference type="InterPro" id="IPR036390">
    <property type="entry name" value="WH_DNA-bd_sf"/>
</dbReference>
<dbReference type="SMART" id="SM00345">
    <property type="entry name" value="HTH_GNTR"/>
    <property type="match status" value="1"/>
</dbReference>
<dbReference type="FunFam" id="1.10.10.10:FF:000079">
    <property type="entry name" value="GntR family transcriptional regulator"/>
    <property type="match status" value="1"/>
</dbReference>
<dbReference type="SUPFAM" id="SSF64288">
    <property type="entry name" value="Chorismate lyase-like"/>
    <property type="match status" value="1"/>
</dbReference>
<dbReference type="GO" id="GO:0003700">
    <property type="term" value="F:DNA-binding transcription factor activity"/>
    <property type="evidence" value="ECO:0007669"/>
    <property type="project" value="InterPro"/>
</dbReference>
<feature type="domain" description="HTH gntR-type" evidence="4">
    <location>
        <begin position="9"/>
        <end position="77"/>
    </location>
</feature>
<keyword evidence="3" id="KW-0804">Transcription</keyword>
<dbReference type="EMBL" id="CP121694">
    <property type="protein sequence ID" value="WRO22800.1"/>
    <property type="molecule type" value="Genomic_DNA"/>
</dbReference>
<accession>A0AAU0UR87</accession>
<dbReference type="Gene3D" id="1.10.10.10">
    <property type="entry name" value="Winged helix-like DNA-binding domain superfamily/Winged helix DNA-binding domain"/>
    <property type="match status" value="1"/>
</dbReference>
<dbReference type="InterPro" id="IPR050679">
    <property type="entry name" value="Bact_HTH_transcr_reg"/>
</dbReference>
<dbReference type="Pfam" id="PF00392">
    <property type="entry name" value="GntR"/>
    <property type="match status" value="1"/>
</dbReference>
<dbReference type="CDD" id="cd07377">
    <property type="entry name" value="WHTH_GntR"/>
    <property type="match status" value="1"/>
</dbReference>
<evidence type="ECO:0000259" key="4">
    <source>
        <dbReference type="PROSITE" id="PS50949"/>
    </source>
</evidence>
<dbReference type="PRINTS" id="PR00035">
    <property type="entry name" value="HTHGNTR"/>
</dbReference>
<dbReference type="GO" id="GO:0003677">
    <property type="term" value="F:DNA binding"/>
    <property type="evidence" value="ECO:0007669"/>
    <property type="project" value="UniProtKB-KW"/>
</dbReference>
<evidence type="ECO:0000256" key="3">
    <source>
        <dbReference type="ARBA" id="ARBA00023163"/>
    </source>
</evidence>
<keyword evidence="6" id="KW-1185">Reference proteome</keyword>
<dbReference type="PANTHER" id="PTHR44846:SF1">
    <property type="entry name" value="MANNOSYL-D-GLYCERATE TRANSPORT_METABOLISM SYSTEM REPRESSOR MNGR-RELATED"/>
    <property type="match status" value="1"/>
</dbReference>
<evidence type="ECO:0000313" key="6">
    <source>
        <dbReference type="Proteomes" id="UP001329915"/>
    </source>
</evidence>
<protein>
    <submittedName>
        <fullName evidence="5">GntR family transcriptional regulator</fullName>
    </submittedName>
</protein>
<sequence length="251" mass="28616">MSIQINGAEPLYKQLKTMIEEAIANGKLMPHEKLPSERELCEKYSLSRTTVRQSISEAVNEGLLYRIHGKGTFVAKPKIDQELEKITGFKETLLLRGLNPSIKVLEMQRTAADLTLASVLKKEVGDEVLYLRLLGLADEEPMILYSIYLPAMLDKREVEQLISTADKGELFSMFIKYHQKVGLTPGSAHQSFEAVVADEETSSLLKISQGDPLLRLTSIGYSREKQPIEYRTAHYRGDKYRFSMKRKYYSY</sequence>
<proteinExistence type="predicted"/>
<dbReference type="InterPro" id="IPR000524">
    <property type="entry name" value="Tscrpt_reg_HTH_GntR"/>
</dbReference>
<evidence type="ECO:0000256" key="1">
    <source>
        <dbReference type="ARBA" id="ARBA00023015"/>
    </source>
</evidence>
<dbReference type="InterPro" id="IPR011663">
    <property type="entry name" value="UTRA"/>
</dbReference>
<dbReference type="GO" id="GO:0045892">
    <property type="term" value="P:negative regulation of DNA-templated transcription"/>
    <property type="evidence" value="ECO:0007669"/>
    <property type="project" value="TreeGrafter"/>
</dbReference>
<evidence type="ECO:0000313" key="5">
    <source>
        <dbReference type="EMBL" id="WRO22800.1"/>
    </source>
</evidence>
<dbReference type="Pfam" id="PF07702">
    <property type="entry name" value="UTRA"/>
    <property type="match status" value="1"/>
</dbReference>
<keyword evidence="1" id="KW-0805">Transcription regulation</keyword>